<dbReference type="WBParaSite" id="SMUV_0000985101-mRNA-1">
    <property type="protein sequence ID" value="SMUV_0000985101-mRNA-1"/>
    <property type="gene ID" value="SMUV_0000985101"/>
</dbReference>
<organism evidence="1 2">
    <name type="scientific">Syphacia muris</name>
    <dbReference type="NCBI Taxonomy" id="451379"/>
    <lineage>
        <taxon>Eukaryota</taxon>
        <taxon>Metazoa</taxon>
        <taxon>Ecdysozoa</taxon>
        <taxon>Nematoda</taxon>
        <taxon>Chromadorea</taxon>
        <taxon>Rhabditida</taxon>
        <taxon>Spirurina</taxon>
        <taxon>Oxyuridomorpha</taxon>
        <taxon>Oxyuroidea</taxon>
        <taxon>Oxyuridae</taxon>
        <taxon>Syphacia</taxon>
    </lineage>
</organism>
<name>A0A0N5AY16_9BILA</name>
<protein>
    <submittedName>
        <fullName evidence="2">CUB domain-containing protein</fullName>
    </submittedName>
</protein>
<keyword evidence="1" id="KW-1185">Reference proteome</keyword>
<sequence length="88" mass="9986">MPAATNGIAELWLPQASYPNGNFSDTSCYRPNSKGSTGLVFTFHVRTENQDLISKTKAAAAIQPECLRNEWEKRREVSIKYLDYVYLL</sequence>
<reference evidence="2" key="1">
    <citation type="submission" date="2017-02" db="UniProtKB">
        <authorList>
            <consortium name="WormBaseParasite"/>
        </authorList>
    </citation>
    <scope>IDENTIFICATION</scope>
</reference>
<evidence type="ECO:0000313" key="2">
    <source>
        <dbReference type="WBParaSite" id="SMUV_0000985101-mRNA-1"/>
    </source>
</evidence>
<proteinExistence type="predicted"/>
<dbReference type="AlphaFoldDB" id="A0A0N5AY16"/>
<evidence type="ECO:0000313" key="1">
    <source>
        <dbReference type="Proteomes" id="UP000046393"/>
    </source>
</evidence>
<dbReference type="Proteomes" id="UP000046393">
    <property type="component" value="Unplaced"/>
</dbReference>
<accession>A0A0N5AY16</accession>